<dbReference type="Pfam" id="PF07098">
    <property type="entry name" value="DUF1360"/>
    <property type="match status" value="1"/>
</dbReference>
<evidence type="ECO:0008006" key="4">
    <source>
        <dbReference type="Google" id="ProtNLM"/>
    </source>
</evidence>
<organism evidence="2 3">
    <name type="scientific">Embleya scabrispora</name>
    <dbReference type="NCBI Taxonomy" id="159449"/>
    <lineage>
        <taxon>Bacteria</taxon>
        <taxon>Bacillati</taxon>
        <taxon>Actinomycetota</taxon>
        <taxon>Actinomycetes</taxon>
        <taxon>Kitasatosporales</taxon>
        <taxon>Streptomycetaceae</taxon>
        <taxon>Embleya</taxon>
    </lineage>
</organism>
<evidence type="ECO:0000313" key="2">
    <source>
        <dbReference type="EMBL" id="OPC77128.1"/>
    </source>
</evidence>
<dbReference type="Proteomes" id="UP000190037">
    <property type="component" value="Unassembled WGS sequence"/>
</dbReference>
<evidence type="ECO:0000256" key="1">
    <source>
        <dbReference type="SAM" id="MobiDB-lite"/>
    </source>
</evidence>
<accession>A0A1T3NK55</accession>
<dbReference type="AlphaFoldDB" id="A0A1T3NK55"/>
<sequence length="217" mass="23250">MERRRARRPPVPSPLTEHRVGTGQASGAHRCVLPSASVPERFAARVRARRGETLRWVTFGAPRGGNRWAMEDEANDTTRYMTTLAVFGAAVGGTFFVGGRKGARLPDELAAKDLILGGLAAHKLSRLISREAVTSPLRAPFTSPTTHEPAAESSGARRTVGELFTCPFCLGMWAATGITAGLVLAPRVTRLATSTLAMLALSDFLQYAHTACARHAD</sequence>
<feature type="region of interest" description="Disordered" evidence="1">
    <location>
        <begin position="1"/>
        <end position="26"/>
    </location>
</feature>
<dbReference type="EMBL" id="MWQN01000004">
    <property type="protein sequence ID" value="OPC77128.1"/>
    <property type="molecule type" value="Genomic_DNA"/>
</dbReference>
<protein>
    <recommendedName>
        <fullName evidence="4">DUF1360 domain-containing protein</fullName>
    </recommendedName>
</protein>
<dbReference type="InterPro" id="IPR010773">
    <property type="entry name" value="Mycophage_PG1_Gp7"/>
</dbReference>
<comment type="caution">
    <text evidence="2">The sequence shown here is derived from an EMBL/GenBank/DDBJ whole genome shotgun (WGS) entry which is preliminary data.</text>
</comment>
<keyword evidence="3" id="KW-1185">Reference proteome</keyword>
<reference evidence="2 3" key="1">
    <citation type="submission" date="2017-03" db="EMBL/GenBank/DDBJ databases">
        <title>Draft genome sequence of Streptomyces scabrisporus NF3, endophyte isolated from Amphipterygium adstringens.</title>
        <authorList>
            <person name="Vazquez M."/>
            <person name="Ceapa C.D."/>
            <person name="Rodriguez Luna D."/>
            <person name="Sanchez Esquivel S."/>
        </authorList>
    </citation>
    <scope>NUCLEOTIDE SEQUENCE [LARGE SCALE GENOMIC DNA]</scope>
    <source>
        <strain evidence="2 3">NF3</strain>
    </source>
</reference>
<dbReference type="STRING" id="159449.B4N89_41960"/>
<proteinExistence type="predicted"/>
<name>A0A1T3NK55_9ACTN</name>
<gene>
    <name evidence="2" type="ORF">B4N89_41960</name>
</gene>
<evidence type="ECO:0000313" key="3">
    <source>
        <dbReference type="Proteomes" id="UP000190037"/>
    </source>
</evidence>